<name>A0AA46HAE1_9XANT</name>
<comment type="caution">
    <text evidence="2">The sequence shown here is derived from an EMBL/GenBank/DDBJ whole genome shotgun (WGS) entry which is preliminary data.</text>
</comment>
<keyword evidence="3" id="KW-1185">Reference proteome</keyword>
<protein>
    <submittedName>
        <fullName evidence="2">Uncharacterized protein</fullName>
    </submittedName>
</protein>
<organism evidence="2 3">
    <name type="scientific">Xanthomonas euroxanthea</name>
    <dbReference type="NCBI Taxonomy" id="2259622"/>
    <lineage>
        <taxon>Bacteria</taxon>
        <taxon>Pseudomonadati</taxon>
        <taxon>Pseudomonadota</taxon>
        <taxon>Gammaproteobacteria</taxon>
        <taxon>Lysobacterales</taxon>
        <taxon>Lysobacteraceae</taxon>
        <taxon>Xanthomonas</taxon>
    </lineage>
</organism>
<gene>
    <name evidence="2" type="ORF">CPBF424_18630</name>
</gene>
<evidence type="ECO:0000313" key="3">
    <source>
        <dbReference type="Proteomes" id="UP000254168"/>
    </source>
</evidence>
<proteinExistence type="predicted"/>
<reference evidence="2 3" key="1">
    <citation type="submission" date="2018-06" db="EMBL/GenBank/DDBJ databases">
        <authorList>
            <person name="Pothier F. J."/>
        </authorList>
    </citation>
    <scope>NUCLEOTIDE SEQUENCE [LARGE SCALE GENOMIC DNA]</scope>
    <source>
        <strain evidence="2 3">CPBF 424</strain>
    </source>
</reference>
<evidence type="ECO:0000313" key="2">
    <source>
        <dbReference type="EMBL" id="SUZ28061.1"/>
    </source>
</evidence>
<dbReference type="RefSeq" id="WP_147295436.1">
    <property type="nucleotide sequence ID" value="NZ_LR994544.1"/>
</dbReference>
<feature type="region of interest" description="Disordered" evidence="1">
    <location>
        <begin position="271"/>
        <end position="298"/>
    </location>
</feature>
<dbReference type="AlphaFoldDB" id="A0AA46HAE1"/>
<accession>A0AA46HAE1</accession>
<dbReference type="Proteomes" id="UP000254168">
    <property type="component" value="Unassembled WGS sequence"/>
</dbReference>
<sequence>MTNISESSVVVAIRDWQWTQTIKRKPPDGSVPMPVRYVGLSKYAEYKLGDYITEQDDRLLLIEVKATRDKINEEWSKPTKNSFNMICDWLRNSSPTSSDKTNIDNLRRIRQSAQCHHVVFYEAEPVGTQPPDANLMLMPYLLAVKSRCRTIPWKLMARKRAINFELGTVALSQHGDPIGSIRYRARESVWLDSLPGLRTRIIDSTSGAAHWDYLGLPLDDFQEYVNAVCVNSQPLSATVMSQSGGFSAYFESTDELRSFVGPPLAPKPQVSAPYLSGIPLQPTSDPEPEPAPAMALATPPQAPALISSFSTKP</sequence>
<dbReference type="EMBL" id="UIHB01000002">
    <property type="protein sequence ID" value="SUZ28061.1"/>
    <property type="molecule type" value="Genomic_DNA"/>
</dbReference>
<evidence type="ECO:0000256" key="1">
    <source>
        <dbReference type="SAM" id="MobiDB-lite"/>
    </source>
</evidence>